<dbReference type="EMBL" id="JANPWB010000007">
    <property type="protein sequence ID" value="KAJ1173972.1"/>
    <property type="molecule type" value="Genomic_DNA"/>
</dbReference>
<evidence type="ECO:0000313" key="3">
    <source>
        <dbReference type="Proteomes" id="UP001066276"/>
    </source>
</evidence>
<evidence type="ECO:0000313" key="2">
    <source>
        <dbReference type="EMBL" id="KAJ1173972.1"/>
    </source>
</evidence>
<gene>
    <name evidence="2" type="ORF">NDU88_005796</name>
</gene>
<proteinExistence type="predicted"/>
<feature type="compositionally biased region" description="Basic and acidic residues" evidence="1">
    <location>
        <begin position="10"/>
        <end position="21"/>
    </location>
</feature>
<reference evidence="2" key="1">
    <citation type="journal article" date="2022" name="bioRxiv">
        <title>Sequencing and chromosome-scale assembly of the giantPleurodeles waltlgenome.</title>
        <authorList>
            <person name="Brown T."/>
            <person name="Elewa A."/>
            <person name="Iarovenko S."/>
            <person name="Subramanian E."/>
            <person name="Araus A.J."/>
            <person name="Petzold A."/>
            <person name="Susuki M."/>
            <person name="Suzuki K.-i.T."/>
            <person name="Hayashi T."/>
            <person name="Toyoda A."/>
            <person name="Oliveira C."/>
            <person name="Osipova E."/>
            <person name="Leigh N.D."/>
            <person name="Simon A."/>
            <person name="Yun M.H."/>
        </authorList>
    </citation>
    <scope>NUCLEOTIDE SEQUENCE</scope>
    <source>
        <strain evidence="2">20211129_DDA</strain>
        <tissue evidence="2">Liver</tissue>
    </source>
</reference>
<accession>A0AAV7TDN9</accession>
<comment type="caution">
    <text evidence="2">The sequence shown here is derived from an EMBL/GenBank/DDBJ whole genome shotgun (WGS) entry which is preliminary data.</text>
</comment>
<feature type="region of interest" description="Disordered" evidence="1">
    <location>
        <begin position="1"/>
        <end position="24"/>
    </location>
</feature>
<organism evidence="2 3">
    <name type="scientific">Pleurodeles waltl</name>
    <name type="common">Iberian ribbed newt</name>
    <dbReference type="NCBI Taxonomy" id="8319"/>
    <lineage>
        <taxon>Eukaryota</taxon>
        <taxon>Metazoa</taxon>
        <taxon>Chordata</taxon>
        <taxon>Craniata</taxon>
        <taxon>Vertebrata</taxon>
        <taxon>Euteleostomi</taxon>
        <taxon>Amphibia</taxon>
        <taxon>Batrachia</taxon>
        <taxon>Caudata</taxon>
        <taxon>Salamandroidea</taxon>
        <taxon>Salamandridae</taxon>
        <taxon>Pleurodelinae</taxon>
        <taxon>Pleurodeles</taxon>
    </lineage>
</organism>
<evidence type="ECO:0000256" key="1">
    <source>
        <dbReference type="SAM" id="MobiDB-lite"/>
    </source>
</evidence>
<protein>
    <submittedName>
        <fullName evidence="2">Uncharacterized protein</fullName>
    </submittedName>
</protein>
<dbReference type="AlphaFoldDB" id="A0AAV7TDN9"/>
<sequence length="188" mass="20031">MWRHLGPSADLRDALSGERKRSGVGGLARGEAIRGIALGPGGWRMSGGAGAAVRSRALGWRRQQVTIGPVGTERGPAELLWPPPPILLVNRHTREAVPVRIGEYQGSHRLAARPDRGERCGWLAEEDEEGHWAFCCPRGGPCDKALGDCKKQLIPCGETGLDTNGQLLSGQHLGGYSNFGGGVNPSQK</sequence>
<dbReference type="Proteomes" id="UP001066276">
    <property type="component" value="Chromosome 4_1"/>
</dbReference>
<keyword evidence="3" id="KW-1185">Reference proteome</keyword>
<name>A0AAV7TDN9_PLEWA</name>